<keyword evidence="3" id="KW-1185">Reference proteome</keyword>
<evidence type="ECO:0000256" key="1">
    <source>
        <dbReference type="SAM" id="MobiDB-lite"/>
    </source>
</evidence>
<reference evidence="3" key="2">
    <citation type="submission" date="2015-01" db="EMBL/GenBank/DDBJ databases">
        <title>Evolutionary Origins and Diversification of the Mycorrhizal Mutualists.</title>
        <authorList>
            <consortium name="DOE Joint Genome Institute"/>
            <consortium name="Mycorrhizal Genomics Consortium"/>
            <person name="Kohler A."/>
            <person name="Kuo A."/>
            <person name="Nagy L.G."/>
            <person name="Floudas D."/>
            <person name="Copeland A."/>
            <person name="Barry K.W."/>
            <person name="Cichocki N."/>
            <person name="Veneault-Fourrey C."/>
            <person name="LaButti K."/>
            <person name="Lindquist E.A."/>
            <person name="Lipzen A."/>
            <person name="Lundell T."/>
            <person name="Morin E."/>
            <person name="Murat C."/>
            <person name="Riley R."/>
            <person name="Ohm R."/>
            <person name="Sun H."/>
            <person name="Tunlid A."/>
            <person name="Henrissat B."/>
            <person name="Grigoriev I.V."/>
            <person name="Hibbett D.S."/>
            <person name="Martin F."/>
        </authorList>
    </citation>
    <scope>NUCLEOTIDE SEQUENCE [LARGE SCALE GENOMIC DNA]</scope>
    <source>
        <strain evidence="3">MUT 4182</strain>
    </source>
</reference>
<reference evidence="2 3" key="1">
    <citation type="submission" date="2014-04" db="EMBL/GenBank/DDBJ databases">
        <authorList>
            <consortium name="DOE Joint Genome Institute"/>
            <person name="Kuo A."/>
            <person name="Girlanda M."/>
            <person name="Perotto S."/>
            <person name="Kohler A."/>
            <person name="Nagy L.G."/>
            <person name="Floudas D."/>
            <person name="Copeland A."/>
            <person name="Barry K.W."/>
            <person name="Cichocki N."/>
            <person name="Veneault-Fourrey C."/>
            <person name="LaButti K."/>
            <person name="Lindquist E.A."/>
            <person name="Lipzen A."/>
            <person name="Lundell T."/>
            <person name="Morin E."/>
            <person name="Murat C."/>
            <person name="Sun H."/>
            <person name="Tunlid A."/>
            <person name="Henrissat B."/>
            <person name="Grigoriev I.V."/>
            <person name="Hibbett D.S."/>
            <person name="Martin F."/>
            <person name="Nordberg H.P."/>
            <person name="Cantor M.N."/>
            <person name="Hua S.X."/>
        </authorList>
    </citation>
    <scope>NUCLEOTIDE SEQUENCE [LARGE SCALE GENOMIC DNA]</scope>
    <source>
        <strain evidence="2 3">MUT 4182</strain>
    </source>
</reference>
<name>A0A0C3Q2Z8_9AGAM</name>
<evidence type="ECO:0000313" key="3">
    <source>
        <dbReference type="Proteomes" id="UP000054248"/>
    </source>
</evidence>
<accession>A0A0C3Q2Z8</accession>
<dbReference type="EMBL" id="KN823469">
    <property type="protein sequence ID" value="KIO16874.1"/>
    <property type="molecule type" value="Genomic_DNA"/>
</dbReference>
<organism evidence="2 3">
    <name type="scientific">Tulasnella calospora MUT 4182</name>
    <dbReference type="NCBI Taxonomy" id="1051891"/>
    <lineage>
        <taxon>Eukaryota</taxon>
        <taxon>Fungi</taxon>
        <taxon>Dikarya</taxon>
        <taxon>Basidiomycota</taxon>
        <taxon>Agaricomycotina</taxon>
        <taxon>Agaricomycetes</taxon>
        <taxon>Cantharellales</taxon>
        <taxon>Tulasnellaceae</taxon>
        <taxon>Tulasnella</taxon>
    </lineage>
</organism>
<dbReference type="OrthoDB" id="3261453at2759"/>
<feature type="compositionally biased region" description="Polar residues" evidence="1">
    <location>
        <begin position="187"/>
        <end position="200"/>
    </location>
</feature>
<dbReference type="HOGENOM" id="CLU_1327252_0_0_1"/>
<dbReference type="Proteomes" id="UP000054248">
    <property type="component" value="Unassembled WGS sequence"/>
</dbReference>
<dbReference type="AlphaFoldDB" id="A0A0C3Q2Z8"/>
<proteinExistence type="predicted"/>
<gene>
    <name evidence="2" type="ORF">M407DRAFT_12606</name>
</gene>
<protein>
    <submittedName>
        <fullName evidence="2">Uncharacterized protein</fullName>
    </submittedName>
</protein>
<sequence>MLHLVSRGIEILITLRGPFSEPPSDLYEMIAAMESLGKLEFILMEAQGLIEQEAALPVTYTEESKATWRVRRDRLNGLLIEAHAPEFNPPTGWKEDLDEVARVDDHLWVGLIAHDMWNNGKDVGQAQEAERTAAKLLELPTSPKEADSRERDIEMTMTSWEQNRKDASGSVLPLFSFSAPRFGSLWVSPSPSDNTANSYLDSGEHTR</sequence>
<feature type="region of interest" description="Disordered" evidence="1">
    <location>
        <begin position="185"/>
        <end position="207"/>
    </location>
</feature>
<evidence type="ECO:0000313" key="2">
    <source>
        <dbReference type="EMBL" id="KIO16874.1"/>
    </source>
</evidence>